<dbReference type="PANTHER" id="PTHR46776">
    <property type="entry name" value="CYCLIN-DEPENDENT KINASE INHIBITOR 4-RELATED"/>
    <property type="match status" value="1"/>
</dbReference>
<dbReference type="GO" id="GO:0051726">
    <property type="term" value="P:regulation of cell cycle"/>
    <property type="evidence" value="ECO:0007669"/>
    <property type="project" value="InterPro"/>
</dbReference>
<feature type="compositionally biased region" description="Low complexity" evidence="5">
    <location>
        <begin position="185"/>
        <end position="198"/>
    </location>
</feature>
<dbReference type="Gene3D" id="4.10.365.10">
    <property type="entry name" value="p27"/>
    <property type="match status" value="1"/>
</dbReference>
<dbReference type="InterPro" id="IPR044898">
    <property type="entry name" value="CDI_dom_sf"/>
</dbReference>
<dbReference type="RefSeq" id="XP_022924871.1">
    <property type="nucleotide sequence ID" value="XM_023069103.1"/>
</dbReference>
<proteinExistence type="inferred from homology"/>
<evidence type="ECO:0000259" key="6">
    <source>
        <dbReference type="Pfam" id="PF02234"/>
    </source>
</evidence>
<feature type="region of interest" description="Disordered" evidence="5">
    <location>
        <begin position="182"/>
        <end position="208"/>
    </location>
</feature>
<dbReference type="AlphaFoldDB" id="A0A6J1EAN2"/>
<dbReference type="InterPro" id="IPR044275">
    <property type="entry name" value="KRP"/>
</dbReference>
<dbReference type="PIRSF" id="PIRSF017811">
    <property type="entry name" value="CDK_inhib_pln"/>
    <property type="match status" value="1"/>
</dbReference>
<comment type="subcellular location">
    <subcellularLocation>
        <location evidence="1">Nucleus</location>
        <location evidence="1">Nucleoplasm</location>
    </subcellularLocation>
</comment>
<dbReference type="Proteomes" id="UP000504609">
    <property type="component" value="Unplaced"/>
</dbReference>
<feature type="domain" description="Cyclin-dependent kinase inhibitor" evidence="6">
    <location>
        <begin position="213"/>
        <end position="255"/>
    </location>
</feature>
<evidence type="ECO:0000256" key="1">
    <source>
        <dbReference type="ARBA" id="ARBA00004642"/>
    </source>
</evidence>
<feature type="region of interest" description="Disordered" evidence="5">
    <location>
        <begin position="238"/>
        <end position="258"/>
    </location>
</feature>
<evidence type="ECO:0000313" key="7">
    <source>
        <dbReference type="Proteomes" id="UP000504609"/>
    </source>
</evidence>
<comment type="similarity">
    <text evidence="2">Belongs to the CDI family. ICK/KRP subfamily.</text>
</comment>
<sequence>MGKYIRKSKSSLEITLIDASQSSSYIGVRTRAKTLALQRLQKTSNSPPPPSSPATSGSYLQLRSRRLHKPKNIALANESKKQKLPQRSSNERGRRVTADSGETSRLGVCSVAAGSIESVSHRRGDGEMKDVTVEEIVVKQSEVQENVNILDIQEEASFGENVLDFEGGMSRESTPCSLIQKPESIRTPSSSTKASSTTDYRIRLQNSSAMDVPTTREVDDFFNYVEGEQQRKFIEKYNFDPNTGKPLPGRYQWEKMDD</sequence>
<evidence type="ECO:0000256" key="3">
    <source>
        <dbReference type="ARBA" id="ARBA00023013"/>
    </source>
</evidence>
<dbReference type="Pfam" id="PF02234">
    <property type="entry name" value="CDI"/>
    <property type="match status" value="1"/>
</dbReference>
<dbReference type="GO" id="GO:0005654">
    <property type="term" value="C:nucleoplasm"/>
    <property type="evidence" value="ECO:0007669"/>
    <property type="project" value="UniProtKB-SubCell"/>
</dbReference>
<keyword evidence="7" id="KW-1185">Reference proteome</keyword>
<evidence type="ECO:0000256" key="5">
    <source>
        <dbReference type="SAM" id="MobiDB-lite"/>
    </source>
</evidence>
<organism evidence="7 8">
    <name type="scientific">Cucurbita moschata</name>
    <name type="common">Winter crookneck squash</name>
    <name type="synonym">Cucurbita pepo var. moschata</name>
    <dbReference type="NCBI Taxonomy" id="3662"/>
    <lineage>
        <taxon>Eukaryota</taxon>
        <taxon>Viridiplantae</taxon>
        <taxon>Streptophyta</taxon>
        <taxon>Embryophyta</taxon>
        <taxon>Tracheophyta</taxon>
        <taxon>Spermatophyta</taxon>
        <taxon>Magnoliopsida</taxon>
        <taxon>eudicotyledons</taxon>
        <taxon>Gunneridae</taxon>
        <taxon>Pentapetalae</taxon>
        <taxon>rosids</taxon>
        <taxon>fabids</taxon>
        <taxon>Cucurbitales</taxon>
        <taxon>Cucurbitaceae</taxon>
        <taxon>Cucurbiteae</taxon>
        <taxon>Cucurbita</taxon>
    </lineage>
</organism>
<name>A0A6J1EAN2_CUCMO</name>
<feature type="region of interest" description="Disordered" evidence="5">
    <location>
        <begin position="37"/>
        <end position="103"/>
    </location>
</feature>
<dbReference type="KEGG" id="cmos:111432223"/>
<protein>
    <submittedName>
        <fullName evidence="8">Cyclin-dependent kinase inhibitor 4-like</fullName>
    </submittedName>
</protein>
<dbReference type="GeneID" id="111432223"/>
<dbReference type="InterPro" id="IPR003175">
    <property type="entry name" value="CDI_dom"/>
</dbReference>
<gene>
    <name evidence="8" type="primary">LOC111432223</name>
</gene>
<keyword evidence="4" id="KW-0131">Cell cycle</keyword>
<evidence type="ECO:0000256" key="2">
    <source>
        <dbReference type="ARBA" id="ARBA00010274"/>
    </source>
</evidence>
<dbReference type="GO" id="GO:0004861">
    <property type="term" value="F:cyclin-dependent protein serine/threonine kinase inhibitor activity"/>
    <property type="evidence" value="ECO:0007669"/>
    <property type="project" value="InterPro"/>
</dbReference>
<accession>A0A6J1EAN2</accession>
<evidence type="ECO:0000313" key="8">
    <source>
        <dbReference type="RefSeq" id="XP_022924871.1"/>
    </source>
</evidence>
<keyword evidence="3 8" id="KW-0649">Protein kinase inhibitor</keyword>
<evidence type="ECO:0000256" key="4">
    <source>
        <dbReference type="ARBA" id="ARBA00023306"/>
    </source>
</evidence>
<reference evidence="8" key="1">
    <citation type="submission" date="2025-08" db="UniProtKB">
        <authorList>
            <consortium name="RefSeq"/>
        </authorList>
    </citation>
    <scope>IDENTIFICATION</scope>
    <source>
        <tissue evidence="8">Young leaves</tissue>
    </source>
</reference>